<name>A0A8D8HAR7_CULPI</name>
<protein>
    <submittedName>
        <fullName evidence="1">(northern house mosquito) hypothetical protein</fullName>
    </submittedName>
</protein>
<organism evidence="1">
    <name type="scientific">Culex pipiens</name>
    <name type="common">House mosquito</name>
    <dbReference type="NCBI Taxonomy" id="7175"/>
    <lineage>
        <taxon>Eukaryota</taxon>
        <taxon>Metazoa</taxon>
        <taxon>Ecdysozoa</taxon>
        <taxon>Arthropoda</taxon>
        <taxon>Hexapoda</taxon>
        <taxon>Insecta</taxon>
        <taxon>Pterygota</taxon>
        <taxon>Neoptera</taxon>
        <taxon>Endopterygota</taxon>
        <taxon>Diptera</taxon>
        <taxon>Nematocera</taxon>
        <taxon>Culicoidea</taxon>
        <taxon>Culicidae</taxon>
        <taxon>Culicinae</taxon>
        <taxon>Culicini</taxon>
        <taxon>Culex</taxon>
        <taxon>Culex</taxon>
    </lineage>
</organism>
<evidence type="ECO:0000313" key="1">
    <source>
        <dbReference type="EMBL" id="CAG6531101.1"/>
    </source>
</evidence>
<reference evidence="1" key="1">
    <citation type="submission" date="2021-05" db="EMBL/GenBank/DDBJ databases">
        <authorList>
            <person name="Alioto T."/>
            <person name="Alioto T."/>
            <person name="Gomez Garrido J."/>
        </authorList>
    </citation>
    <scope>NUCLEOTIDE SEQUENCE</scope>
</reference>
<dbReference type="EMBL" id="HBUE01310177">
    <property type="protein sequence ID" value="CAG6582943.1"/>
    <property type="molecule type" value="Transcribed_RNA"/>
</dbReference>
<accession>A0A8D8HAR7</accession>
<sequence>MASTTLPDCHWELCHRFMARYQHLFREGQVATLAHFFANTQLAISGHAHQTGQLLLELVRDQAEVKLEVENVENGVGEKAELESRPTEVTIKQEASEDGECAARKELEEPAGVIEYEEIADGLNLETSCVRRAHGRPQLKVRARAAPALAIVEQIVVHNDPKLNEQYDVFPPRGRSRRW</sequence>
<proteinExistence type="predicted"/>
<dbReference type="AlphaFoldDB" id="A0A8D8HAR7"/>
<dbReference type="EMBL" id="HBUE01203949">
    <property type="protein sequence ID" value="CAG6531101.1"/>
    <property type="molecule type" value="Transcribed_RNA"/>
</dbReference>